<accession>A0A8J2VLL8</accession>
<sequence length="111" mass="12457">MDENERIRQRAHQIWIEEGKPEGRAEDHWQMARQLVAIEDAPGDDLKPNPLTEPHSDEAPVEEASIQENLGEFPTLTDQGEEQTVPKPRSKKSSGKASDKASGSKKTRQKT</sequence>
<organism evidence="2 3">
    <name type="scientific">Agaricicola taiwanensis</name>
    <dbReference type="NCBI Taxonomy" id="591372"/>
    <lineage>
        <taxon>Bacteria</taxon>
        <taxon>Pseudomonadati</taxon>
        <taxon>Pseudomonadota</taxon>
        <taxon>Alphaproteobacteria</taxon>
        <taxon>Rhodobacterales</taxon>
        <taxon>Paracoccaceae</taxon>
        <taxon>Agaricicola</taxon>
    </lineage>
</organism>
<dbReference type="RefSeq" id="WP_229729211.1">
    <property type="nucleotide sequence ID" value="NZ_BMCP01000001.1"/>
</dbReference>
<keyword evidence="3" id="KW-1185">Reference proteome</keyword>
<reference evidence="2" key="1">
    <citation type="journal article" date="2014" name="Int. J. Syst. Evol. Microbiol.">
        <title>Complete genome sequence of Corynebacterium casei LMG S-19264T (=DSM 44701T), isolated from a smear-ripened cheese.</title>
        <authorList>
            <consortium name="US DOE Joint Genome Institute (JGI-PGF)"/>
            <person name="Walter F."/>
            <person name="Albersmeier A."/>
            <person name="Kalinowski J."/>
            <person name="Ruckert C."/>
        </authorList>
    </citation>
    <scope>NUCLEOTIDE SEQUENCE</scope>
    <source>
        <strain evidence="2">CCM 7684</strain>
    </source>
</reference>
<gene>
    <name evidence="2" type="ORF">GCM10007276_12780</name>
</gene>
<dbReference type="Proteomes" id="UP000602745">
    <property type="component" value="Unassembled WGS sequence"/>
</dbReference>
<dbReference type="InterPro" id="IPR021327">
    <property type="entry name" value="DUF2934"/>
</dbReference>
<protein>
    <recommendedName>
        <fullName evidence="4">DUF2934 domain-containing protein</fullName>
    </recommendedName>
</protein>
<evidence type="ECO:0000313" key="3">
    <source>
        <dbReference type="Proteomes" id="UP000602745"/>
    </source>
</evidence>
<evidence type="ECO:0000256" key="1">
    <source>
        <dbReference type="SAM" id="MobiDB-lite"/>
    </source>
</evidence>
<reference evidence="2" key="2">
    <citation type="submission" date="2020-09" db="EMBL/GenBank/DDBJ databases">
        <authorList>
            <person name="Sun Q."/>
            <person name="Sedlacek I."/>
        </authorList>
    </citation>
    <scope>NUCLEOTIDE SEQUENCE</scope>
    <source>
        <strain evidence="2">CCM 7684</strain>
    </source>
</reference>
<feature type="region of interest" description="Disordered" evidence="1">
    <location>
        <begin position="37"/>
        <end position="111"/>
    </location>
</feature>
<dbReference type="AlphaFoldDB" id="A0A8J2VLL8"/>
<evidence type="ECO:0008006" key="4">
    <source>
        <dbReference type="Google" id="ProtNLM"/>
    </source>
</evidence>
<comment type="caution">
    <text evidence="2">The sequence shown here is derived from an EMBL/GenBank/DDBJ whole genome shotgun (WGS) entry which is preliminary data.</text>
</comment>
<proteinExistence type="predicted"/>
<dbReference type="Pfam" id="PF11154">
    <property type="entry name" value="DUF2934"/>
    <property type="match status" value="1"/>
</dbReference>
<name>A0A8J2VLL8_9RHOB</name>
<evidence type="ECO:0000313" key="2">
    <source>
        <dbReference type="EMBL" id="GGE36748.1"/>
    </source>
</evidence>
<dbReference type="EMBL" id="BMCP01000001">
    <property type="protein sequence ID" value="GGE36748.1"/>
    <property type="molecule type" value="Genomic_DNA"/>
</dbReference>